<dbReference type="GO" id="GO:0061709">
    <property type="term" value="P:reticulophagy"/>
    <property type="evidence" value="ECO:0007669"/>
    <property type="project" value="TreeGrafter"/>
</dbReference>
<dbReference type="GO" id="GO:0002218">
    <property type="term" value="P:activation of innate immune response"/>
    <property type="evidence" value="ECO:0007669"/>
    <property type="project" value="InterPro"/>
</dbReference>
<evidence type="ECO:0000256" key="3">
    <source>
        <dbReference type="ARBA" id="ARBA00022989"/>
    </source>
</evidence>
<dbReference type="GO" id="GO:0016239">
    <property type="term" value="P:positive regulation of macroautophagy"/>
    <property type="evidence" value="ECO:0007669"/>
    <property type="project" value="TreeGrafter"/>
</dbReference>
<dbReference type="InterPro" id="IPR033952">
    <property type="entry name" value="STING_C"/>
</dbReference>
<dbReference type="GO" id="GO:0005789">
    <property type="term" value="C:endoplasmic reticulum membrane"/>
    <property type="evidence" value="ECO:0007669"/>
    <property type="project" value="TreeGrafter"/>
</dbReference>
<dbReference type="InterPro" id="IPR055432">
    <property type="entry name" value="STING_LBD"/>
</dbReference>
<feature type="transmembrane region" description="Helical" evidence="6">
    <location>
        <begin position="149"/>
        <end position="167"/>
    </location>
</feature>
<feature type="transmembrane region" description="Helical" evidence="6">
    <location>
        <begin position="62"/>
        <end position="82"/>
    </location>
</feature>
<keyword evidence="2 6" id="KW-0812">Transmembrane</keyword>
<evidence type="ECO:0000313" key="12">
    <source>
        <dbReference type="RefSeq" id="XP_024875166.1"/>
    </source>
</evidence>
<dbReference type="GO" id="GO:0032481">
    <property type="term" value="P:positive regulation of type I interferon production"/>
    <property type="evidence" value="ECO:0007669"/>
    <property type="project" value="InterPro"/>
</dbReference>
<gene>
    <name evidence="10 11 12" type="primary">LOC112456691</name>
</gene>
<dbReference type="GO" id="GO:0000045">
    <property type="term" value="P:autophagosome assembly"/>
    <property type="evidence" value="ECO:0007669"/>
    <property type="project" value="TreeGrafter"/>
</dbReference>
<feature type="transmembrane region" description="Helical" evidence="6">
    <location>
        <begin position="88"/>
        <end position="109"/>
    </location>
</feature>
<keyword evidence="9" id="KW-1185">Reference proteome</keyword>
<dbReference type="GO" id="GO:0061507">
    <property type="term" value="F:2',3'-cyclic GMP-AMP binding"/>
    <property type="evidence" value="ECO:0007669"/>
    <property type="project" value="TreeGrafter"/>
</dbReference>
<feature type="compositionally biased region" description="Basic and acidic residues" evidence="5">
    <location>
        <begin position="36"/>
        <end position="55"/>
    </location>
</feature>
<evidence type="ECO:0000313" key="9">
    <source>
        <dbReference type="Proteomes" id="UP000504618"/>
    </source>
</evidence>
<dbReference type="OrthoDB" id="6053839at2759"/>
<dbReference type="Gene3D" id="3.40.50.12100">
    <property type="entry name" value="Stimulator of interferon genes protein"/>
    <property type="match status" value="1"/>
</dbReference>
<organism evidence="9 11">
    <name type="scientific">Temnothorax curvispinosus</name>
    <dbReference type="NCBI Taxonomy" id="300111"/>
    <lineage>
        <taxon>Eukaryota</taxon>
        <taxon>Metazoa</taxon>
        <taxon>Ecdysozoa</taxon>
        <taxon>Arthropoda</taxon>
        <taxon>Hexapoda</taxon>
        <taxon>Insecta</taxon>
        <taxon>Pterygota</taxon>
        <taxon>Neoptera</taxon>
        <taxon>Endopterygota</taxon>
        <taxon>Hymenoptera</taxon>
        <taxon>Apocrita</taxon>
        <taxon>Aculeata</taxon>
        <taxon>Formicoidea</taxon>
        <taxon>Formicidae</taxon>
        <taxon>Myrmicinae</taxon>
        <taxon>Temnothorax</taxon>
    </lineage>
</organism>
<dbReference type="PANTHER" id="PTHR34339">
    <property type="entry name" value="STIMULATOR OF INTERFERON GENES PROTEIN"/>
    <property type="match status" value="1"/>
</dbReference>
<dbReference type="CTD" id="36016"/>
<evidence type="ECO:0000256" key="5">
    <source>
        <dbReference type="SAM" id="MobiDB-lite"/>
    </source>
</evidence>
<feature type="domain" description="STING transmembrane" evidence="8">
    <location>
        <begin position="97"/>
        <end position="212"/>
    </location>
</feature>
<dbReference type="GO" id="GO:0045087">
    <property type="term" value="P:innate immune response"/>
    <property type="evidence" value="ECO:0007669"/>
    <property type="project" value="TreeGrafter"/>
</dbReference>
<dbReference type="Pfam" id="PF23417">
    <property type="entry name" value="STING_TM"/>
    <property type="match status" value="1"/>
</dbReference>
<feature type="domain" description="STING ligand-binding" evidence="7">
    <location>
        <begin position="216"/>
        <end position="408"/>
    </location>
</feature>
<dbReference type="InterPro" id="IPR038623">
    <property type="entry name" value="STING_C_sf"/>
</dbReference>
<dbReference type="Proteomes" id="UP000504618">
    <property type="component" value="Unplaced"/>
</dbReference>
<dbReference type="GeneID" id="112456691"/>
<evidence type="ECO:0000256" key="4">
    <source>
        <dbReference type="ARBA" id="ARBA00023136"/>
    </source>
</evidence>
<comment type="subcellular location">
    <subcellularLocation>
        <location evidence="1">Membrane</location>
        <topology evidence="1">Multi-pass membrane protein</topology>
    </subcellularLocation>
</comment>
<dbReference type="RefSeq" id="XP_024875166.1">
    <property type="nucleotide sequence ID" value="XM_025019398.1"/>
</dbReference>
<dbReference type="GO" id="GO:0035438">
    <property type="term" value="F:cyclic-di-GMP binding"/>
    <property type="evidence" value="ECO:0007669"/>
    <property type="project" value="InterPro"/>
</dbReference>
<protein>
    <submittedName>
        <fullName evidence="10 11">Stimulator of interferon genes protein</fullName>
    </submittedName>
</protein>
<evidence type="ECO:0000256" key="6">
    <source>
        <dbReference type="SAM" id="Phobius"/>
    </source>
</evidence>
<sequence length="413" mass="46688">MQRCPTRFLGSLSPGGSFPRRIELPADQIGNSIGFDSDHSDERRQSPARMENEKYSSDDRKLMTYVAYSVILVAVFASAVYRATKDRAVVSVVATSFVASVFLVILLLCDMTLRLCQTLVTFTTDVGQESEESFWSVVKYHFTLNTPSAMVVVVGVLLVFGLIGGIGTCPFNYAWDFGPCVCVPLIMFSFWLLRMCNLAEWETGSLADLSAMKGLDYGTGMAYSFYYGYLRLILPSTGTSTKGIVEKIENFEDNHNVTFPVHKLFILIPSSGYIPSDLKEASQWMESASELEEEVRNRAGNIRRTYRNNAYKIYPGGRSSGNEPVYVVAEGATPLLTYYEVQKHNHPESIVYKRYKRKIIEMFYRKLRDTLQSEPDTRDLCELIYYNDYDAKGDKVNVATIILERISEIRDSA</sequence>
<evidence type="ECO:0000256" key="1">
    <source>
        <dbReference type="ARBA" id="ARBA00004141"/>
    </source>
</evidence>
<dbReference type="AlphaFoldDB" id="A0A6J1Q2G8"/>
<evidence type="ECO:0000259" key="8">
    <source>
        <dbReference type="Pfam" id="PF23417"/>
    </source>
</evidence>
<evidence type="ECO:0000259" key="7">
    <source>
        <dbReference type="Pfam" id="PF15009"/>
    </source>
</evidence>
<dbReference type="CDD" id="cd12146">
    <property type="entry name" value="STING_C"/>
    <property type="match status" value="1"/>
</dbReference>
<dbReference type="RefSeq" id="XP_024875165.1">
    <property type="nucleotide sequence ID" value="XM_025019397.1"/>
</dbReference>
<evidence type="ECO:0000313" key="11">
    <source>
        <dbReference type="RefSeq" id="XP_024875165.1"/>
    </source>
</evidence>
<dbReference type="RefSeq" id="XP_024875164.1">
    <property type="nucleotide sequence ID" value="XM_025019396.1"/>
</dbReference>
<accession>A0A6J1Q2G8</accession>
<dbReference type="InterPro" id="IPR029158">
    <property type="entry name" value="STING"/>
</dbReference>
<dbReference type="GO" id="GO:0005776">
    <property type="term" value="C:autophagosome"/>
    <property type="evidence" value="ECO:0007669"/>
    <property type="project" value="TreeGrafter"/>
</dbReference>
<feature type="transmembrane region" description="Helical" evidence="6">
    <location>
        <begin position="173"/>
        <end position="193"/>
    </location>
</feature>
<dbReference type="PANTHER" id="PTHR34339:SF1">
    <property type="entry name" value="STIMULATOR OF INTERFERON GENES PROTEIN"/>
    <property type="match status" value="1"/>
</dbReference>
<reference evidence="10 11" key="1">
    <citation type="submission" date="2025-04" db="UniProtKB">
        <authorList>
            <consortium name="RefSeq"/>
        </authorList>
    </citation>
    <scope>IDENTIFICATION</scope>
    <source>
        <tissue evidence="10 11">Whole body</tissue>
    </source>
</reference>
<dbReference type="InterPro" id="IPR055434">
    <property type="entry name" value="STING_TM"/>
</dbReference>
<dbReference type="Pfam" id="PF15009">
    <property type="entry name" value="STING_LBD"/>
    <property type="match status" value="1"/>
</dbReference>
<keyword evidence="4 6" id="KW-0472">Membrane</keyword>
<evidence type="ECO:0000256" key="2">
    <source>
        <dbReference type="ARBA" id="ARBA00022692"/>
    </source>
</evidence>
<name>A0A6J1Q2G8_9HYME</name>
<keyword evidence="3 6" id="KW-1133">Transmembrane helix</keyword>
<proteinExistence type="predicted"/>
<feature type="region of interest" description="Disordered" evidence="5">
    <location>
        <begin position="29"/>
        <end position="55"/>
    </location>
</feature>
<dbReference type="Gene3D" id="1.20.5.5200">
    <property type="match status" value="1"/>
</dbReference>
<evidence type="ECO:0000313" key="10">
    <source>
        <dbReference type="RefSeq" id="XP_024875164.1"/>
    </source>
</evidence>